<dbReference type="Proteomes" id="UP000299084">
    <property type="component" value="Unassembled WGS sequence"/>
</dbReference>
<feature type="region of interest" description="Disordered" evidence="1">
    <location>
        <begin position="35"/>
        <end position="63"/>
    </location>
</feature>
<comment type="caution">
    <text evidence="2">The sequence shown here is derived from an EMBL/GenBank/DDBJ whole genome shotgun (WGS) entry which is preliminary data.</text>
</comment>
<organism evidence="2 3">
    <name type="scientific">Camelus dromedarius</name>
    <name type="common">Dromedary</name>
    <name type="synonym">Arabian camel</name>
    <dbReference type="NCBI Taxonomy" id="9838"/>
    <lineage>
        <taxon>Eukaryota</taxon>
        <taxon>Metazoa</taxon>
        <taxon>Chordata</taxon>
        <taxon>Craniata</taxon>
        <taxon>Vertebrata</taxon>
        <taxon>Euteleostomi</taxon>
        <taxon>Mammalia</taxon>
        <taxon>Eutheria</taxon>
        <taxon>Laurasiatheria</taxon>
        <taxon>Artiodactyla</taxon>
        <taxon>Tylopoda</taxon>
        <taxon>Camelidae</taxon>
        <taxon>Camelus</taxon>
    </lineage>
</organism>
<feature type="compositionally biased region" description="Polar residues" evidence="1">
    <location>
        <begin position="35"/>
        <end position="46"/>
    </location>
</feature>
<keyword evidence="3" id="KW-1185">Reference proteome</keyword>
<proteinExistence type="predicted"/>
<gene>
    <name evidence="2" type="ORF">Cadr_000011759</name>
</gene>
<evidence type="ECO:0000313" key="3">
    <source>
        <dbReference type="Proteomes" id="UP000299084"/>
    </source>
</evidence>
<dbReference type="EMBL" id="JWIN03000009">
    <property type="protein sequence ID" value="KAB1274553.1"/>
    <property type="molecule type" value="Genomic_DNA"/>
</dbReference>
<evidence type="ECO:0000256" key="1">
    <source>
        <dbReference type="SAM" id="MobiDB-lite"/>
    </source>
</evidence>
<sequence length="140" mass="15021">MLTVSFLIQGAKILCLGITASGIYLGQVTSMISHSTNPQTPTTVSKPTYPVRAGQGHSDNSPSKIDEVAYSSLNFNVQESKKPTSPLSILNSLRNGLFRSEKEVMQPVLLSKQECPKENTTTHAVGIVYNLESSTGADPP</sequence>
<evidence type="ECO:0000313" key="2">
    <source>
        <dbReference type="EMBL" id="KAB1274553.1"/>
    </source>
</evidence>
<reference evidence="2 3" key="1">
    <citation type="journal article" date="2019" name="Mol. Ecol. Resour.">
        <title>Improving Illumina assemblies with Hi-C and long reads: an example with the North African dromedary.</title>
        <authorList>
            <person name="Elbers J.P."/>
            <person name="Rogers M.F."/>
            <person name="Perelman P.L."/>
            <person name="Proskuryakova A.A."/>
            <person name="Serdyukova N.A."/>
            <person name="Johnson W.E."/>
            <person name="Horin P."/>
            <person name="Corander J."/>
            <person name="Murphy D."/>
            <person name="Burger P.A."/>
        </authorList>
    </citation>
    <scope>NUCLEOTIDE SEQUENCE [LARGE SCALE GENOMIC DNA]</scope>
    <source>
        <strain evidence="2">Drom800</strain>
        <tissue evidence="2">Blood</tissue>
    </source>
</reference>
<name>A0A5N4DTN3_CAMDR</name>
<accession>A0A5N4DTN3</accession>
<dbReference type="AlphaFoldDB" id="A0A5N4DTN3"/>
<protein>
    <submittedName>
        <fullName evidence="2">Uncharacterized protein</fullName>
    </submittedName>
</protein>